<feature type="region of interest" description="Disordered" evidence="1">
    <location>
        <begin position="181"/>
        <end position="265"/>
    </location>
</feature>
<feature type="compositionally biased region" description="Polar residues" evidence="1">
    <location>
        <begin position="306"/>
        <end position="321"/>
    </location>
</feature>
<feature type="compositionally biased region" description="Low complexity" evidence="1">
    <location>
        <begin position="483"/>
        <end position="497"/>
    </location>
</feature>
<dbReference type="AlphaFoldDB" id="A0A0X3P2F4"/>
<dbReference type="OrthoDB" id="6264476at2759"/>
<keyword evidence="5" id="KW-1185">Reference proteome</keyword>
<feature type="compositionally biased region" description="Basic and acidic residues" evidence="1">
    <location>
        <begin position="221"/>
        <end position="239"/>
    </location>
</feature>
<feature type="region of interest" description="Disordered" evidence="1">
    <location>
        <begin position="303"/>
        <end position="324"/>
    </location>
</feature>
<reference evidence="3" key="1">
    <citation type="submission" date="2016-01" db="EMBL/GenBank/DDBJ databases">
        <title>Reference transcriptome for the parasite Schistocephalus solidus: insights into the molecular evolution of parasitism.</title>
        <authorList>
            <person name="Hebert F.O."/>
            <person name="Grambauer S."/>
            <person name="Barber I."/>
            <person name="Landry C.R."/>
            <person name="Aubin-Horth N."/>
        </authorList>
    </citation>
    <scope>NUCLEOTIDE SEQUENCE</scope>
</reference>
<evidence type="ECO:0000313" key="5">
    <source>
        <dbReference type="Proteomes" id="UP000275846"/>
    </source>
</evidence>
<feature type="compositionally biased region" description="Basic residues" evidence="1">
    <location>
        <begin position="498"/>
        <end position="508"/>
    </location>
</feature>
<feature type="compositionally biased region" description="Basic residues" evidence="1">
    <location>
        <begin position="1"/>
        <end position="13"/>
    </location>
</feature>
<dbReference type="EMBL" id="UYSU01032288">
    <property type="protein sequence ID" value="VDL88958.1"/>
    <property type="molecule type" value="Genomic_DNA"/>
</dbReference>
<evidence type="ECO:0000313" key="6">
    <source>
        <dbReference type="WBParaSite" id="SSLN_0000266001-mRNA-1"/>
    </source>
</evidence>
<protein>
    <submittedName>
        <fullName evidence="6">PID domain-containing protein</fullName>
    </submittedName>
</protein>
<feature type="region of interest" description="Disordered" evidence="1">
    <location>
        <begin position="1"/>
        <end position="24"/>
    </location>
</feature>
<feature type="region of interest" description="Disordered" evidence="1">
    <location>
        <begin position="475"/>
        <end position="541"/>
    </location>
</feature>
<name>A0A0X3P2F4_SCHSO</name>
<reference evidence="6" key="2">
    <citation type="submission" date="2016-06" db="UniProtKB">
        <authorList>
            <consortium name="WormBaseParasite"/>
        </authorList>
    </citation>
    <scope>IDENTIFICATION</scope>
</reference>
<feature type="compositionally biased region" description="Polar residues" evidence="1">
    <location>
        <begin position="509"/>
        <end position="520"/>
    </location>
</feature>
<organism evidence="3">
    <name type="scientific">Schistocephalus solidus</name>
    <name type="common">Tapeworm</name>
    <dbReference type="NCBI Taxonomy" id="70667"/>
    <lineage>
        <taxon>Eukaryota</taxon>
        <taxon>Metazoa</taxon>
        <taxon>Spiralia</taxon>
        <taxon>Lophotrochozoa</taxon>
        <taxon>Platyhelminthes</taxon>
        <taxon>Cestoda</taxon>
        <taxon>Eucestoda</taxon>
        <taxon>Diphyllobothriidea</taxon>
        <taxon>Diphyllobothriidae</taxon>
        <taxon>Schistocephalus</taxon>
    </lineage>
</organism>
<feature type="domain" description="Trematode PH-like" evidence="2">
    <location>
        <begin position="25"/>
        <end position="138"/>
    </location>
</feature>
<dbReference type="InterPro" id="IPR057376">
    <property type="entry name" value="PH_trem"/>
</dbReference>
<reference evidence="4 5" key="3">
    <citation type="submission" date="2018-11" db="EMBL/GenBank/DDBJ databases">
        <authorList>
            <consortium name="Pathogen Informatics"/>
        </authorList>
    </citation>
    <scope>NUCLEOTIDE SEQUENCE [LARGE SCALE GENOMIC DNA]</scope>
    <source>
        <strain evidence="4 5">NST_G2</strain>
    </source>
</reference>
<dbReference type="EMBL" id="GEEE01017170">
    <property type="protein sequence ID" value="JAP46055.1"/>
    <property type="molecule type" value="Transcribed_RNA"/>
</dbReference>
<evidence type="ECO:0000313" key="4">
    <source>
        <dbReference type="EMBL" id="VDL88958.1"/>
    </source>
</evidence>
<evidence type="ECO:0000259" key="2">
    <source>
        <dbReference type="Pfam" id="PF25356"/>
    </source>
</evidence>
<evidence type="ECO:0000313" key="3">
    <source>
        <dbReference type="EMBL" id="JAP46055.1"/>
    </source>
</evidence>
<dbReference type="Pfam" id="PF25356">
    <property type="entry name" value="PH_trem"/>
    <property type="match status" value="1"/>
</dbReference>
<gene>
    <name evidence="4" type="ORF">SSLN_LOCUS2573</name>
    <name evidence="3" type="ORF">TR159942</name>
</gene>
<proteinExistence type="predicted"/>
<sequence>MPHDHKKAGKKSKPKEFRGKGNVEGKVPIPMEEEITIQGAREVLENRHKKNIGKSYDCKVIGTDTHLIIKRSAVVGSAPRELSFACTDILRFFIFARDPRLVILVVPEKPEGRRAYLLLKMHDDKQANQVCNVIQEGRKRLNQGAPPTSQETPPTPSQAENSLVAAAYKDSSALNLEMQEKAAVEEEEDAASTTSSEQNSEDEVRQTARSEPALFASPVSSKEDSRLEGAEKEKEGTDKPKKKAMSNEGLFAISEAPMSDSQNPDREALAITPVPAAAMPLREEKARKSSVVSPVLVAEQKARVPLSNQSPAQLESPSTPQLKEGFQPLVQSPVPFTQMDDYVEQQPPLKIMTPTTAVEGVKKAERKEKSHSVNSPRILPRQALETRRRMDAPVTEEMWYNYKGTPREPCMPQVRNLEELKRELLRDLYDEDWSVDVKIVETVGNFGSRISDQGSVFMFAAHHLVPEDYGRWDCQSSHAGDASSSSESSTSSSSSSSSRRHRHARKTTGRASMQYASSTSSDDETYRAQKIKLAPRHLVST</sequence>
<accession>A0A0X3P2F4</accession>
<dbReference type="WBParaSite" id="SSLN_0000266001-mRNA-1">
    <property type="protein sequence ID" value="SSLN_0000266001-mRNA-1"/>
    <property type="gene ID" value="SSLN_0000266001"/>
</dbReference>
<dbReference type="Proteomes" id="UP000275846">
    <property type="component" value="Unassembled WGS sequence"/>
</dbReference>
<evidence type="ECO:0000256" key="1">
    <source>
        <dbReference type="SAM" id="MobiDB-lite"/>
    </source>
</evidence>
<feature type="compositionally biased region" description="Basic and acidic residues" evidence="1">
    <location>
        <begin position="14"/>
        <end position="23"/>
    </location>
</feature>